<accession>A0ABM5GMR2</accession>
<feature type="region of interest" description="Disordered" evidence="1">
    <location>
        <begin position="1"/>
        <end position="21"/>
    </location>
</feature>
<dbReference type="Pfam" id="PF23277">
    <property type="entry name" value="Ig_Dlec1_1"/>
    <property type="match status" value="1"/>
</dbReference>
<evidence type="ECO:0000256" key="1">
    <source>
        <dbReference type="SAM" id="MobiDB-lite"/>
    </source>
</evidence>
<evidence type="ECO:0000259" key="2">
    <source>
        <dbReference type="Pfam" id="PF23277"/>
    </source>
</evidence>
<organism evidence="3 4">
    <name type="scientific">Pogona vitticeps</name>
    <name type="common">central bearded dragon</name>
    <dbReference type="NCBI Taxonomy" id="103695"/>
    <lineage>
        <taxon>Eukaryota</taxon>
        <taxon>Metazoa</taxon>
        <taxon>Chordata</taxon>
        <taxon>Craniata</taxon>
        <taxon>Vertebrata</taxon>
        <taxon>Euteleostomi</taxon>
        <taxon>Lepidosauria</taxon>
        <taxon>Squamata</taxon>
        <taxon>Bifurcata</taxon>
        <taxon>Unidentata</taxon>
        <taxon>Episquamata</taxon>
        <taxon>Toxicofera</taxon>
        <taxon>Iguania</taxon>
        <taxon>Acrodonta</taxon>
        <taxon>Agamidae</taxon>
        <taxon>Amphibolurinae</taxon>
        <taxon>Pogona</taxon>
    </lineage>
</organism>
<dbReference type="GeneID" id="110085829"/>
<reference evidence="4" key="1">
    <citation type="submission" date="2025-08" db="UniProtKB">
        <authorList>
            <consortium name="RefSeq"/>
        </authorList>
    </citation>
    <scope>IDENTIFICATION</scope>
</reference>
<keyword evidence="3" id="KW-1185">Reference proteome</keyword>
<evidence type="ECO:0000313" key="4">
    <source>
        <dbReference type="RefSeq" id="XP_072858931.1"/>
    </source>
</evidence>
<dbReference type="Gene3D" id="2.60.40.10">
    <property type="entry name" value="Immunoglobulins"/>
    <property type="match status" value="8"/>
</dbReference>
<dbReference type="InterPro" id="IPR033304">
    <property type="entry name" value="DLEC1"/>
</dbReference>
<dbReference type="Pfam" id="PF23316">
    <property type="entry name" value="Ig_DLEC1_6th"/>
    <property type="match status" value="1"/>
</dbReference>
<sequence length="1699" mass="188694">MLPSGEKATPAAVVAPPSPEPSMYRHRPASELTQDISHLLTSVFKSMYTSEVIGVDKVENMIKARGGENSYHEQFVEELQKVRAEYNARLAEADMLEKHIIQARARATAEEERMLNQYKAEVPEDYRHVALPPVKSTFRWCVDDELLQKHNLISPEDYIMDPALITRAPKEVSAPGYLKEILSFKHHISDNSNSSKFKESPHIKKLLESLPDVSLSSCTVESSTPDIQNRIKKSFCKKKSCPLRKPAWKNIMSRAERQKARALLLRAEERHNFLKNPRFFPPNSHCNTRSLILPQKKVQRMIAGRKKTVAKSDCQSVPVFLANPPAVVFSYYEVGQVYEMTIELQNMTSTSQCARIIPPATSAFSIGLGKFPGEGGLIAPGMSCQYVVQFIPEYLSDYDDYLLVESQATYPLLVPLKGRRPPPILTLPPVLDCGACLVGGVKFAEFLCKNEGASIGKFCIMPKSMWPPPHFRSVATFGFVEQEPFGIRPAVFELPPGQSTLIEVVFMPIMPEVSSVTYLIVCDNCQSNEITVTGLGQLIALQLLSVTGGESCPLPGELMDVTAQHFVRFESLNPHAVAEKTLVLRNMTHVELPFFWQIMKPNLQPLMLEGKVDLTKIKYNVETESAFSVMPSMGRLHPHSDHSFILTFRPKKLMDYHSVLQIVLEDIPELPSPQNIGLYESGETQQEDVIALEIDIKGQTEPFQLLLEPYAIIIPGENYIGVNLRRTFKMYNNSKSPVTFIWEKISECDILEVEPHSGLLGESECCEFEFVFTGGKPGHSSHDLQCKITNSAEPVVLHVEADFKGPLLSIDVPSLDLGLLKLGEKALCTFEIQNLSQLPGKWKLQESPDCLAERNEETSPFTMEPARGELGPLGKCRVSVLFTSYMCQRLQTVLEMEVENGVGSHIPVFVEVQTPHVCLLSSHLHFDLSIGIPAQATAELFNQTLLPTHFQWGELLGRQAASCVVTISPESGTLGPNEKQELRVVMMTTTKEKLDDLAMCCSIEDMLDPLFLALSGEVKGLHVTYSIPFDSDEEKKAEGSEDLKLDFGSEVPLKSVIKRQLIITNHSELAALFTIEVEYFSSGPPPPSEEEGSPARSCTAVEKTRRITKQIVKRKQSAFRAAMLSSGKGASFHVYPSAGTLTAFEQLFVEITAYNNMWGHYEDRLICKVGESEPMLIPIQMTVKGCPIFLQMTGPDHPMPTPVIRFGAHISGGDTVSRCIRLNNPTPFDIRMDWESYNQDKDDDKLVDLLVFYGAPFPIKDLDGNEIEVLWEAETVSGKMSSISACTSLTTSRENSTLDPIFEDEEGSSEEDTAWQPLALKNIISVVIRPHEGVPSDYPFCITPKQVVIPAGGVAAVHISFTPLLLPEIINKFECEGFGLGFMSLDNLAAREIPGKVTRGDGHAVAPMRLDLQAFVKPALLTVEMDHESGLLFHAVASSLIPNGPLKAILTDAPTTLNVKLTNNTEAPLSFKLLLTMPFSVSGVDPKKTIKTSGSDRDEGGNRLLLHALENMLLKVSFHTTLELLTYQHLPEDQLVPGLQVLHGANGDKILEFKQDLVIEYSNKAVQVLPMTACLTVPVLELSPTTVDFETCLVNQTRTEAVLVTNRSGSRSYWTALLNEDERHRDPEVFSVSPNNGVLEAPQGSVPAKALLLIRFTPREDVDYETIVPVVGMLGEKPCLLHIRGRGSYDEKYEERLKT</sequence>
<dbReference type="RefSeq" id="XP_072858931.1">
    <property type="nucleotide sequence ID" value="XM_073002830.1"/>
</dbReference>
<evidence type="ECO:0000313" key="3">
    <source>
        <dbReference type="Proteomes" id="UP001652642"/>
    </source>
</evidence>
<feature type="domain" description="Deleted in lung and esophageal cancer protein 1 Ig-like" evidence="2">
    <location>
        <begin position="320"/>
        <end position="419"/>
    </location>
</feature>
<dbReference type="PANTHER" id="PTHR46348">
    <property type="entry name" value="DELETED IN LUNG AND ESOPHAGEAL CANCER PROTEIN 1"/>
    <property type="match status" value="1"/>
</dbReference>
<proteinExistence type="predicted"/>
<dbReference type="InterPro" id="IPR013783">
    <property type="entry name" value="Ig-like_fold"/>
</dbReference>
<dbReference type="InterPro" id="IPR059041">
    <property type="entry name" value="Ig_DLEC1_1"/>
</dbReference>
<protein>
    <submittedName>
        <fullName evidence="4">Deleted in lung and esophageal cancer protein 1 isoform X1</fullName>
    </submittedName>
</protein>
<name>A0ABM5GMR2_9SAUR</name>
<dbReference type="PANTHER" id="PTHR46348:SF1">
    <property type="entry name" value="DELETED IN LUNG AND ESOPHAGEAL CANCER PROTEIN 1"/>
    <property type="match status" value="1"/>
</dbReference>
<gene>
    <name evidence="4" type="primary">DLEC1</name>
</gene>
<dbReference type="Proteomes" id="UP001652642">
    <property type="component" value="Chromosome 6"/>
</dbReference>